<proteinExistence type="predicted"/>
<dbReference type="PANTHER" id="PTHR46539:SF1">
    <property type="entry name" value="E3 UBIQUITIN-PROTEIN LIGASE ATL42"/>
    <property type="match status" value="1"/>
</dbReference>
<dbReference type="EMBL" id="CAJNOK010014164">
    <property type="protein sequence ID" value="CAF1199014.1"/>
    <property type="molecule type" value="Genomic_DNA"/>
</dbReference>
<evidence type="ECO:0000313" key="16">
    <source>
        <dbReference type="Proteomes" id="UP000663829"/>
    </source>
</evidence>
<evidence type="ECO:0000256" key="8">
    <source>
        <dbReference type="PROSITE-ProRule" id="PRU00175"/>
    </source>
</evidence>
<dbReference type="AlphaFoldDB" id="A0A813YUT9"/>
<dbReference type="PANTHER" id="PTHR46539">
    <property type="entry name" value="E3 UBIQUITIN-PROTEIN LIGASE ATL42"/>
    <property type="match status" value="1"/>
</dbReference>
<evidence type="ECO:0000313" key="14">
    <source>
        <dbReference type="EMBL" id="CAF3673991.1"/>
    </source>
</evidence>
<dbReference type="CDD" id="cd16454">
    <property type="entry name" value="RING-H2_PA-TM-RING"/>
    <property type="match status" value="1"/>
</dbReference>
<dbReference type="Gene3D" id="3.30.40.10">
    <property type="entry name" value="Zinc/RING finger domain, C3HC4 (zinc finger)"/>
    <property type="match status" value="1"/>
</dbReference>
<evidence type="ECO:0000256" key="10">
    <source>
        <dbReference type="SAM" id="SignalP"/>
    </source>
</evidence>
<dbReference type="Gene3D" id="3.50.30.30">
    <property type="match status" value="1"/>
</dbReference>
<sequence>MPICCISFISSLSVILGYNYLTPTKYTNLTSGHVSDGLVSSDGAVKDIDGPAHVLISSSGSYDACTDPSTYPPKTPPWIAIITRGGINCTFSIKIQRAKNYGAQAVLIFDPTADNKLYDMVNNCSDMVSIFISRQTGGQLLMLATDNQTKLNITIQTTKTDSNPDIFFGSESATIFIAASVCILICLCLSWLIFYYCQRRRTSTAKDRLQRRLEKAAKTALNKISLVSVNEEPQPEQTCVICLDLVKSGDVLRQLVCGHAFHQDCVDPWLLDKRHCPLCNLDILTAYCIPVPRDYHANNTTTTTTTVTNSAANIPYTVTTTATSNRINNVAPSFAPIHQLQDNSNNNYKPIPTISASVNSNGYQSSPRFRNDNHTLSAVSPVQPFINTQAFDESYRPYDATNPTFISDDERL</sequence>
<dbReference type="Proteomes" id="UP000681722">
    <property type="component" value="Unassembled WGS sequence"/>
</dbReference>
<keyword evidence="2 9" id="KW-0812">Transmembrane</keyword>
<evidence type="ECO:0000256" key="9">
    <source>
        <dbReference type="SAM" id="Phobius"/>
    </source>
</evidence>
<evidence type="ECO:0000256" key="3">
    <source>
        <dbReference type="ARBA" id="ARBA00022723"/>
    </source>
</evidence>
<evidence type="ECO:0000313" key="15">
    <source>
        <dbReference type="EMBL" id="CAF4009139.1"/>
    </source>
</evidence>
<dbReference type="InterPro" id="IPR001841">
    <property type="entry name" value="Znf_RING"/>
</dbReference>
<dbReference type="InterPro" id="IPR003137">
    <property type="entry name" value="PA_domain"/>
</dbReference>
<dbReference type="FunFam" id="3.30.40.10:FF:000009">
    <property type="entry name" value="E3 ubiquitin-protein ligase RNF130"/>
    <property type="match status" value="1"/>
</dbReference>
<evidence type="ECO:0000259" key="11">
    <source>
        <dbReference type="PROSITE" id="PS50089"/>
    </source>
</evidence>
<evidence type="ECO:0000256" key="2">
    <source>
        <dbReference type="ARBA" id="ARBA00022692"/>
    </source>
</evidence>
<evidence type="ECO:0000256" key="5">
    <source>
        <dbReference type="ARBA" id="ARBA00022833"/>
    </source>
</evidence>
<feature type="signal peptide" evidence="10">
    <location>
        <begin position="1"/>
        <end position="17"/>
    </location>
</feature>
<keyword evidence="3" id="KW-0479">Metal-binding</keyword>
<dbReference type="GO" id="GO:0016020">
    <property type="term" value="C:membrane"/>
    <property type="evidence" value="ECO:0007669"/>
    <property type="project" value="UniProtKB-SubCell"/>
</dbReference>
<organism evidence="12 16">
    <name type="scientific">Didymodactylos carnosus</name>
    <dbReference type="NCBI Taxonomy" id="1234261"/>
    <lineage>
        <taxon>Eukaryota</taxon>
        <taxon>Metazoa</taxon>
        <taxon>Spiralia</taxon>
        <taxon>Gnathifera</taxon>
        <taxon>Rotifera</taxon>
        <taxon>Eurotatoria</taxon>
        <taxon>Bdelloidea</taxon>
        <taxon>Philodinida</taxon>
        <taxon>Philodinidae</taxon>
        <taxon>Didymodactylos</taxon>
    </lineage>
</organism>
<reference evidence="12" key="1">
    <citation type="submission" date="2021-02" db="EMBL/GenBank/DDBJ databases">
        <authorList>
            <person name="Nowell W R."/>
        </authorList>
    </citation>
    <scope>NUCLEOTIDE SEQUENCE</scope>
</reference>
<feature type="domain" description="RING-type" evidence="11">
    <location>
        <begin position="239"/>
        <end position="280"/>
    </location>
</feature>
<feature type="transmembrane region" description="Helical" evidence="9">
    <location>
        <begin position="175"/>
        <end position="197"/>
    </location>
</feature>
<dbReference type="InterPro" id="IPR013083">
    <property type="entry name" value="Znf_RING/FYVE/PHD"/>
</dbReference>
<keyword evidence="5" id="KW-0862">Zinc</keyword>
<dbReference type="Proteomes" id="UP000663829">
    <property type="component" value="Unassembled WGS sequence"/>
</dbReference>
<keyword evidence="16" id="KW-1185">Reference proteome</keyword>
<dbReference type="Pfam" id="PF02225">
    <property type="entry name" value="PA"/>
    <property type="match status" value="1"/>
</dbReference>
<accession>A0A813YUT9</accession>
<dbReference type="Proteomes" id="UP000677228">
    <property type="component" value="Unassembled WGS sequence"/>
</dbReference>
<dbReference type="EMBL" id="CAJOBC010001362">
    <property type="protein sequence ID" value="CAF3673991.1"/>
    <property type="molecule type" value="Genomic_DNA"/>
</dbReference>
<evidence type="ECO:0000256" key="7">
    <source>
        <dbReference type="ARBA" id="ARBA00023136"/>
    </source>
</evidence>
<keyword evidence="6 9" id="KW-1133">Transmembrane helix</keyword>
<name>A0A813YUT9_9BILA</name>
<evidence type="ECO:0000256" key="6">
    <source>
        <dbReference type="ARBA" id="ARBA00022989"/>
    </source>
</evidence>
<dbReference type="SMART" id="SM00184">
    <property type="entry name" value="RING"/>
    <property type="match status" value="1"/>
</dbReference>
<comment type="subcellular location">
    <subcellularLocation>
        <location evidence="1">Membrane</location>
        <topology evidence="1">Single-pass membrane protein</topology>
    </subcellularLocation>
</comment>
<protein>
    <recommendedName>
        <fullName evidence="11">RING-type domain-containing protein</fullName>
    </recommendedName>
</protein>
<dbReference type="SUPFAM" id="SSF57850">
    <property type="entry name" value="RING/U-box"/>
    <property type="match status" value="1"/>
</dbReference>
<keyword evidence="4 8" id="KW-0863">Zinc-finger</keyword>
<dbReference type="GO" id="GO:0008270">
    <property type="term" value="F:zinc ion binding"/>
    <property type="evidence" value="ECO:0007669"/>
    <property type="project" value="UniProtKB-KW"/>
</dbReference>
<dbReference type="EMBL" id="CAJOBA010035695">
    <property type="protein sequence ID" value="CAF4009139.1"/>
    <property type="molecule type" value="Genomic_DNA"/>
</dbReference>
<keyword evidence="7 9" id="KW-0472">Membrane</keyword>
<keyword evidence="10" id="KW-0732">Signal</keyword>
<dbReference type="SUPFAM" id="SSF52025">
    <property type="entry name" value="PA domain"/>
    <property type="match status" value="1"/>
</dbReference>
<dbReference type="Proteomes" id="UP000682733">
    <property type="component" value="Unassembled WGS sequence"/>
</dbReference>
<dbReference type="Pfam" id="PF13639">
    <property type="entry name" value="zf-RING_2"/>
    <property type="match status" value="1"/>
</dbReference>
<gene>
    <name evidence="12" type="ORF">GPM918_LOCUS8038</name>
    <name evidence="13" type="ORF">OVA965_LOCUS23893</name>
    <name evidence="14" type="ORF">SRO942_LOCUS8038</name>
    <name evidence="15" type="ORF">TMI583_LOCUS24613</name>
</gene>
<evidence type="ECO:0000313" key="13">
    <source>
        <dbReference type="EMBL" id="CAF1199014.1"/>
    </source>
</evidence>
<dbReference type="EMBL" id="CAJNOQ010001362">
    <property type="protein sequence ID" value="CAF0889385.1"/>
    <property type="molecule type" value="Genomic_DNA"/>
</dbReference>
<dbReference type="PROSITE" id="PS50089">
    <property type="entry name" value="ZF_RING_2"/>
    <property type="match status" value="1"/>
</dbReference>
<feature type="chain" id="PRO_5035598471" description="RING-type domain-containing protein" evidence="10">
    <location>
        <begin position="18"/>
        <end position="412"/>
    </location>
</feature>
<evidence type="ECO:0000256" key="4">
    <source>
        <dbReference type="ARBA" id="ARBA00022771"/>
    </source>
</evidence>
<evidence type="ECO:0000313" key="12">
    <source>
        <dbReference type="EMBL" id="CAF0889385.1"/>
    </source>
</evidence>
<dbReference type="OrthoDB" id="5357315at2759"/>
<comment type="caution">
    <text evidence="12">The sequence shown here is derived from an EMBL/GenBank/DDBJ whole genome shotgun (WGS) entry which is preliminary data.</text>
</comment>
<evidence type="ECO:0000256" key="1">
    <source>
        <dbReference type="ARBA" id="ARBA00004167"/>
    </source>
</evidence>
<dbReference type="InterPro" id="IPR046450">
    <property type="entry name" value="PA_dom_sf"/>
</dbReference>